<evidence type="ECO:0000313" key="10">
    <source>
        <dbReference type="Proteomes" id="UP000663870"/>
    </source>
</evidence>
<evidence type="ECO:0000313" key="8">
    <source>
        <dbReference type="EMBL" id="CAF3880942.1"/>
    </source>
</evidence>
<proteinExistence type="predicted"/>
<dbReference type="Proteomes" id="UP000663882">
    <property type="component" value="Unassembled WGS sequence"/>
</dbReference>
<dbReference type="EMBL" id="CAJNOU010000415">
    <property type="protein sequence ID" value="CAF0990448.1"/>
    <property type="molecule type" value="Genomic_DNA"/>
</dbReference>
<evidence type="ECO:0000313" key="3">
    <source>
        <dbReference type="EMBL" id="CAF0968857.1"/>
    </source>
</evidence>
<dbReference type="InterPro" id="IPR041094">
    <property type="entry name" value="Brr2_helicase_PWI"/>
</dbReference>
<evidence type="ECO:0000313" key="2">
    <source>
        <dbReference type="EMBL" id="CAF0950899.1"/>
    </source>
</evidence>
<dbReference type="OrthoDB" id="5575at2759"/>
<dbReference type="Proteomes" id="UP000663870">
    <property type="component" value="Unassembled WGS sequence"/>
</dbReference>
<evidence type="ECO:0000313" key="9">
    <source>
        <dbReference type="Proteomes" id="UP000663836"/>
    </source>
</evidence>
<evidence type="ECO:0000313" key="7">
    <source>
        <dbReference type="EMBL" id="CAF3835006.1"/>
    </source>
</evidence>
<dbReference type="Proteomes" id="UP000663823">
    <property type="component" value="Unassembled WGS sequence"/>
</dbReference>
<dbReference type="Proteomes" id="UP000663836">
    <property type="component" value="Unassembled WGS sequence"/>
</dbReference>
<sequence>MAYFPLSALDSLTIREWNDLTLITDQYIKFCQRVGLLHAVSTEPCPKKHHNWYLGSCAVAKDKYKWYCQTCKFSRSLRDSTFFPKSRLTLRQTLLGDSVDDAPKEEIDETYGVNVEFEDEGDDNEVCEDEEGDLSEGKEVKMDYTIHEKTFNKTSANDDFTHPSKTLQPHLIDEFWLQRNLSKVYAEATDAKLKAQEVLEILKTASDDRELENQLVILLSYGQFDFIKTLRTHRHMILYCTLLASS</sequence>
<accession>A0A819GF32</accession>
<dbReference type="EMBL" id="CAJOAX010003074">
    <property type="protein sequence ID" value="CAF3835006.1"/>
    <property type="molecule type" value="Genomic_DNA"/>
</dbReference>
<dbReference type="EMBL" id="CAJNOH010006973">
    <property type="protein sequence ID" value="CAF1446314.1"/>
    <property type="molecule type" value="Genomic_DNA"/>
</dbReference>
<evidence type="ECO:0000313" key="4">
    <source>
        <dbReference type="EMBL" id="CAF0990448.1"/>
    </source>
</evidence>
<dbReference type="Proteomes" id="UP000663864">
    <property type="component" value="Unassembled WGS sequence"/>
</dbReference>
<evidence type="ECO:0000313" key="5">
    <source>
        <dbReference type="EMBL" id="CAF1446314.1"/>
    </source>
</evidence>
<dbReference type="EMBL" id="CAJNOO010000465">
    <property type="protein sequence ID" value="CAF0950899.1"/>
    <property type="molecule type" value="Genomic_DNA"/>
</dbReference>
<organism evidence="8 9">
    <name type="scientific">Rotaria sordida</name>
    <dbReference type="NCBI Taxonomy" id="392033"/>
    <lineage>
        <taxon>Eukaryota</taxon>
        <taxon>Metazoa</taxon>
        <taxon>Spiralia</taxon>
        <taxon>Gnathifera</taxon>
        <taxon>Rotifera</taxon>
        <taxon>Eurotatoria</taxon>
        <taxon>Bdelloidea</taxon>
        <taxon>Philodinida</taxon>
        <taxon>Philodinidae</taxon>
        <taxon>Rotaria</taxon>
    </lineage>
</organism>
<feature type="domain" description="Brr2 N-terminal helicase PWI" evidence="1">
    <location>
        <begin position="165"/>
        <end position="245"/>
    </location>
</feature>
<dbReference type="AlphaFoldDB" id="A0A819GF32"/>
<name>A0A819GF32_9BILA</name>
<gene>
    <name evidence="8" type="ORF">JBS370_LOCUS19836</name>
    <name evidence="6" type="ORF">JXQ802_LOCUS52690</name>
    <name evidence="7" type="ORF">OTI717_LOCUS20226</name>
    <name evidence="5" type="ORF">PYM288_LOCUS36356</name>
    <name evidence="2" type="ORF">RFH988_LOCUS11622</name>
    <name evidence="4" type="ORF">SEV965_LOCUS10236</name>
    <name evidence="3" type="ORF">ZHD862_LOCUS10894</name>
</gene>
<evidence type="ECO:0000259" key="1">
    <source>
        <dbReference type="Pfam" id="PF18149"/>
    </source>
</evidence>
<evidence type="ECO:0000313" key="6">
    <source>
        <dbReference type="EMBL" id="CAF1637386.1"/>
    </source>
</evidence>
<keyword evidence="10" id="KW-1185">Reference proteome</keyword>
<reference evidence="8" key="1">
    <citation type="submission" date="2021-02" db="EMBL/GenBank/DDBJ databases">
        <authorList>
            <person name="Nowell W R."/>
        </authorList>
    </citation>
    <scope>NUCLEOTIDE SEQUENCE</scope>
</reference>
<dbReference type="EMBL" id="CAJOBD010002423">
    <property type="protein sequence ID" value="CAF3880942.1"/>
    <property type="molecule type" value="Genomic_DNA"/>
</dbReference>
<comment type="caution">
    <text evidence="8">The sequence shown here is derived from an EMBL/GenBank/DDBJ whole genome shotgun (WGS) entry which is preliminary data.</text>
</comment>
<dbReference type="Proteomes" id="UP000663889">
    <property type="component" value="Unassembled WGS sequence"/>
</dbReference>
<dbReference type="EMBL" id="CAJNOT010000399">
    <property type="protein sequence ID" value="CAF0968857.1"/>
    <property type="molecule type" value="Genomic_DNA"/>
</dbReference>
<protein>
    <recommendedName>
        <fullName evidence="1">Brr2 N-terminal helicase PWI domain-containing protein</fullName>
    </recommendedName>
</protein>
<dbReference type="Proteomes" id="UP000663854">
    <property type="component" value="Unassembled WGS sequence"/>
</dbReference>
<dbReference type="EMBL" id="CAJNOL010008586">
    <property type="protein sequence ID" value="CAF1637386.1"/>
    <property type="molecule type" value="Genomic_DNA"/>
</dbReference>
<dbReference type="Pfam" id="PF18149">
    <property type="entry name" value="Helicase_PWI"/>
    <property type="match status" value="1"/>
</dbReference>